<evidence type="ECO:0000256" key="3">
    <source>
        <dbReference type="ARBA" id="ARBA00023315"/>
    </source>
</evidence>
<evidence type="ECO:0000256" key="4">
    <source>
        <dbReference type="ARBA" id="ARBA00048462"/>
    </source>
</evidence>
<dbReference type="Pfam" id="PF00698">
    <property type="entry name" value="Acyl_transf_1"/>
    <property type="match status" value="1"/>
</dbReference>
<dbReference type="InterPro" id="IPR050858">
    <property type="entry name" value="Mal-CoA-ACP_Trans/PKS_FabD"/>
</dbReference>
<sequence>MGMGQDLYERFAEARALFDEADAILGFALTEVCFFGPMEKLSQTSVTQPAVYVHSVVAARLLAARGLTPDVVAGHSLGEYSALTAAGALGFADGLAMVRERGRLMQEAGRERSGAMTAVLGLDDDVVVRLCDEAGPGVVPANFNSPGQVVISSEADAVNSAAEAATAAGASKVV</sequence>
<keyword evidence="2" id="KW-0808">Transferase</keyword>
<dbReference type="GO" id="GO:0004314">
    <property type="term" value="F:[acyl-carrier-protein] S-malonyltransferase activity"/>
    <property type="evidence" value="ECO:0007669"/>
    <property type="project" value="UniProtKB-EC"/>
</dbReference>
<feature type="non-terminal residue" evidence="6">
    <location>
        <position position="174"/>
    </location>
</feature>
<name>A0A383BK40_9ZZZZ</name>
<dbReference type="SMART" id="SM00827">
    <property type="entry name" value="PKS_AT"/>
    <property type="match status" value="1"/>
</dbReference>
<reference evidence="6" key="1">
    <citation type="submission" date="2018-05" db="EMBL/GenBank/DDBJ databases">
        <authorList>
            <person name="Lanie J.A."/>
            <person name="Ng W.-L."/>
            <person name="Kazmierczak K.M."/>
            <person name="Andrzejewski T.M."/>
            <person name="Davidsen T.M."/>
            <person name="Wayne K.J."/>
            <person name="Tettelin H."/>
            <person name="Glass J.I."/>
            <person name="Rusch D."/>
            <person name="Podicherti R."/>
            <person name="Tsui H.-C.T."/>
            <person name="Winkler M.E."/>
        </authorList>
    </citation>
    <scope>NUCLEOTIDE SEQUENCE</scope>
</reference>
<comment type="catalytic activity">
    <reaction evidence="4">
        <text>holo-[ACP] + malonyl-CoA = malonyl-[ACP] + CoA</text>
        <dbReference type="Rhea" id="RHEA:41792"/>
        <dbReference type="Rhea" id="RHEA-COMP:9623"/>
        <dbReference type="Rhea" id="RHEA-COMP:9685"/>
        <dbReference type="ChEBI" id="CHEBI:57287"/>
        <dbReference type="ChEBI" id="CHEBI:57384"/>
        <dbReference type="ChEBI" id="CHEBI:64479"/>
        <dbReference type="ChEBI" id="CHEBI:78449"/>
        <dbReference type="EC" id="2.3.1.39"/>
    </reaction>
</comment>
<dbReference type="GO" id="GO:0005829">
    <property type="term" value="C:cytosol"/>
    <property type="evidence" value="ECO:0007669"/>
    <property type="project" value="TreeGrafter"/>
</dbReference>
<gene>
    <name evidence="6" type="ORF">METZ01_LOCUS472642</name>
</gene>
<dbReference type="EC" id="2.3.1.39" evidence="1"/>
<dbReference type="GO" id="GO:0006633">
    <property type="term" value="P:fatty acid biosynthetic process"/>
    <property type="evidence" value="ECO:0007669"/>
    <property type="project" value="TreeGrafter"/>
</dbReference>
<keyword evidence="3" id="KW-0012">Acyltransferase</keyword>
<dbReference type="PANTHER" id="PTHR42681">
    <property type="entry name" value="MALONYL-COA-ACYL CARRIER PROTEIN TRANSACYLASE, MITOCHONDRIAL"/>
    <property type="match status" value="1"/>
</dbReference>
<evidence type="ECO:0000259" key="5">
    <source>
        <dbReference type="SMART" id="SM00827"/>
    </source>
</evidence>
<dbReference type="FunFam" id="3.30.70.250:FF:000001">
    <property type="entry name" value="Malonyl CoA-acyl carrier protein transacylase"/>
    <property type="match status" value="1"/>
</dbReference>
<dbReference type="InterPro" id="IPR014043">
    <property type="entry name" value="Acyl_transferase_dom"/>
</dbReference>
<proteinExistence type="predicted"/>
<dbReference type="InterPro" id="IPR001227">
    <property type="entry name" value="Ac_transferase_dom_sf"/>
</dbReference>
<dbReference type="InterPro" id="IPR016035">
    <property type="entry name" value="Acyl_Trfase/lysoPLipase"/>
</dbReference>
<feature type="domain" description="Malonyl-CoA:ACP transacylase (MAT)" evidence="5">
    <location>
        <begin position="1"/>
        <end position="173"/>
    </location>
</feature>
<evidence type="ECO:0000313" key="6">
    <source>
        <dbReference type="EMBL" id="SVE19788.1"/>
    </source>
</evidence>
<dbReference type="InterPro" id="IPR016036">
    <property type="entry name" value="Malonyl_transacylase_ACP-bd"/>
</dbReference>
<dbReference type="EMBL" id="UINC01200760">
    <property type="protein sequence ID" value="SVE19788.1"/>
    <property type="molecule type" value="Genomic_DNA"/>
</dbReference>
<dbReference type="AlphaFoldDB" id="A0A383BK40"/>
<dbReference type="Gene3D" id="3.40.366.10">
    <property type="entry name" value="Malonyl-Coenzyme A Acyl Carrier Protein, domain 2"/>
    <property type="match status" value="1"/>
</dbReference>
<dbReference type="PANTHER" id="PTHR42681:SF1">
    <property type="entry name" value="MALONYL-COA-ACYL CARRIER PROTEIN TRANSACYLASE, MITOCHONDRIAL"/>
    <property type="match status" value="1"/>
</dbReference>
<dbReference type="SUPFAM" id="SSF52151">
    <property type="entry name" value="FabD/lysophospholipase-like"/>
    <property type="match status" value="1"/>
</dbReference>
<accession>A0A383BK40</accession>
<evidence type="ECO:0000256" key="1">
    <source>
        <dbReference type="ARBA" id="ARBA00013258"/>
    </source>
</evidence>
<dbReference type="Gene3D" id="3.30.70.250">
    <property type="entry name" value="Malonyl-CoA ACP transacylase, ACP-binding"/>
    <property type="match status" value="1"/>
</dbReference>
<evidence type="ECO:0000256" key="2">
    <source>
        <dbReference type="ARBA" id="ARBA00022679"/>
    </source>
</evidence>
<protein>
    <recommendedName>
        <fullName evidence="1">[acyl-carrier-protein] S-malonyltransferase</fullName>
        <ecNumber evidence="1">2.3.1.39</ecNumber>
    </recommendedName>
</protein>
<organism evidence="6">
    <name type="scientific">marine metagenome</name>
    <dbReference type="NCBI Taxonomy" id="408172"/>
    <lineage>
        <taxon>unclassified sequences</taxon>
        <taxon>metagenomes</taxon>
        <taxon>ecological metagenomes</taxon>
    </lineage>
</organism>
<dbReference type="SUPFAM" id="SSF55048">
    <property type="entry name" value="Probable ACP-binding domain of malonyl-CoA ACP transacylase"/>
    <property type="match status" value="1"/>
</dbReference>